<dbReference type="InterPro" id="IPR012334">
    <property type="entry name" value="Pectin_lyas_fold"/>
</dbReference>
<dbReference type="KEGG" id="fap:GR316_01415"/>
<dbReference type="RefSeq" id="WP_211784299.1">
    <property type="nucleotide sequence ID" value="NZ_CP047289.1"/>
</dbReference>
<evidence type="ECO:0000313" key="3">
    <source>
        <dbReference type="Proteomes" id="UP000679284"/>
    </source>
</evidence>
<dbReference type="Pfam" id="PF12708">
    <property type="entry name" value="Pect-lyase_RHGA_epim"/>
    <property type="match status" value="1"/>
</dbReference>
<dbReference type="AlphaFoldDB" id="A0A8J8MR93"/>
<dbReference type="Proteomes" id="UP000679284">
    <property type="component" value="Chromosome"/>
</dbReference>
<dbReference type="SUPFAM" id="SSF51126">
    <property type="entry name" value="Pectin lyase-like"/>
    <property type="match status" value="1"/>
</dbReference>
<evidence type="ECO:0000313" key="2">
    <source>
        <dbReference type="EMBL" id="QUS35049.1"/>
    </source>
</evidence>
<name>A0A8J8MR93_9RHOB</name>
<dbReference type="InterPro" id="IPR011050">
    <property type="entry name" value="Pectin_lyase_fold/virulence"/>
</dbReference>
<feature type="domain" description="Rhamnogalacturonase A/B/Epimerase-like pectate lyase" evidence="1">
    <location>
        <begin position="188"/>
        <end position="248"/>
    </location>
</feature>
<keyword evidence="3" id="KW-1185">Reference proteome</keyword>
<proteinExistence type="predicted"/>
<dbReference type="InterPro" id="IPR024535">
    <property type="entry name" value="RHGA/B-epi-like_pectate_lyase"/>
</dbReference>
<gene>
    <name evidence="2" type="ORF">GR316_01415</name>
</gene>
<accession>A0A8J8MR93</accession>
<protein>
    <submittedName>
        <fullName evidence="2">Right-handed parallel beta-helix repeat-containing protein</fullName>
    </submittedName>
</protein>
<reference evidence="2" key="1">
    <citation type="submission" date="2020-01" db="EMBL/GenBank/DDBJ databases">
        <authorList>
            <person name="Yang Y."/>
            <person name="Kwon Y.M."/>
        </authorList>
    </citation>
    <scope>NUCLEOTIDE SEQUENCE</scope>
    <source>
        <strain evidence="2">PG104</strain>
    </source>
</reference>
<dbReference type="EMBL" id="CP047289">
    <property type="protein sequence ID" value="QUS35049.1"/>
    <property type="molecule type" value="Genomic_DNA"/>
</dbReference>
<organism evidence="2 3">
    <name type="scientific">Falsirhodobacter algicola</name>
    <dbReference type="NCBI Taxonomy" id="2692330"/>
    <lineage>
        <taxon>Bacteria</taxon>
        <taxon>Pseudomonadati</taxon>
        <taxon>Pseudomonadota</taxon>
        <taxon>Alphaproteobacteria</taxon>
        <taxon>Rhodobacterales</taxon>
        <taxon>Paracoccaceae</taxon>
        <taxon>Falsirhodobacter</taxon>
    </lineage>
</organism>
<sequence length="762" mass="81815">MNKAITEGLVLMPPAFSAGLDLWSREDGEPGQGSYAGQSNAATVAADQDFAGCLELLKLDSVQKLRCFQQIPFQPGLYLQVRAKVKCVSGAFPTVRIAAYAGNSKGKAVKVPLTGPEVTLSRYGEVVEVSAIIGSGNRSGVDMAWGTEPVYAHLGLDLTGASGGVVRIDDITVEDVTAVFLRDMLDLVDVRDYGALGDGTTDDAAAFAAADAAAAGARRIFVSAGTYKLASHVTLNSPVFFEGQVKMGASLRLACTRNFDLDTYTAAFGDPLEGLRRALQAIFSYTGHVTLDLSGRRVDVTEPLDVAALAGTNRFEQRRVLANGQLSAKDGTAWEAKKVTSSATYSTSDPYRLTNVANVAEIPVGARVTGNNVPREIYVRAVNVGAGTVELNLPPGSVGGTRTFTFERFRYMLDFSGFEKMSKFEITDMELQCDGIASAILLPPAGTVFRIADCVINKPKDRGITSIGTGCQGLMVDQCQFLSNEQSDKVQDRTTIALNVNSNDTKLRNNRVVKFAHFAVMKGTGHMFIGNHFFHGDDEPSGVRRAGVVLTEKNVKVLFTGNYIDNNFIEWTNEHDPEPDYEDEFSFGGLTVTGNIFTANGVGASFRWLVVTPRGTGQFISGLSVTGNAFRTINATVDRVEAVDESFAKLDYGRFRNVVFEANTFNGITQATANPVTVTHEQNTAASTWQVDASGYLPFASWARNVPAVVAQGAVTTAEGATQAPCCWAEATKGTKSNLVNLRWQQTVKGTALVTIRCDNPI</sequence>
<evidence type="ECO:0000259" key="1">
    <source>
        <dbReference type="Pfam" id="PF12708"/>
    </source>
</evidence>
<dbReference type="Gene3D" id="2.160.20.10">
    <property type="entry name" value="Single-stranded right-handed beta-helix, Pectin lyase-like"/>
    <property type="match status" value="2"/>
</dbReference>